<accession>A0A087UP24</accession>
<evidence type="ECO:0000313" key="1">
    <source>
        <dbReference type="EMBL" id="KFM79113.1"/>
    </source>
</evidence>
<protein>
    <submittedName>
        <fullName evidence="1">Uncharacterized protein</fullName>
    </submittedName>
</protein>
<dbReference type="AlphaFoldDB" id="A0A087UP24"/>
<proteinExistence type="predicted"/>
<name>A0A087UP24_STEMI</name>
<reference evidence="1 2" key="1">
    <citation type="submission" date="2013-11" db="EMBL/GenBank/DDBJ databases">
        <title>Genome sequencing of Stegodyphus mimosarum.</title>
        <authorList>
            <person name="Bechsgaard J."/>
        </authorList>
    </citation>
    <scope>NUCLEOTIDE SEQUENCE [LARGE SCALE GENOMIC DNA]</scope>
</reference>
<dbReference type="Proteomes" id="UP000054359">
    <property type="component" value="Unassembled WGS sequence"/>
</dbReference>
<evidence type="ECO:0000313" key="2">
    <source>
        <dbReference type="Proteomes" id="UP000054359"/>
    </source>
</evidence>
<gene>
    <name evidence="1" type="ORF">X975_01755</name>
</gene>
<sequence>MTVPKIFVEVIFRLKDYEEFPEENYWNKVYDQLHFDLLLFLIRKMVLTVF</sequence>
<feature type="non-terminal residue" evidence="1">
    <location>
        <position position="50"/>
    </location>
</feature>
<dbReference type="EMBL" id="KK120819">
    <property type="protein sequence ID" value="KFM79113.1"/>
    <property type="molecule type" value="Genomic_DNA"/>
</dbReference>
<organism evidence="1 2">
    <name type="scientific">Stegodyphus mimosarum</name>
    <name type="common">African social velvet spider</name>
    <dbReference type="NCBI Taxonomy" id="407821"/>
    <lineage>
        <taxon>Eukaryota</taxon>
        <taxon>Metazoa</taxon>
        <taxon>Ecdysozoa</taxon>
        <taxon>Arthropoda</taxon>
        <taxon>Chelicerata</taxon>
        <taxon>Arachnida</taxon>
        <taxon>Araneae</taxon>
        <taxon>Araneomorphae</taxon>
        <taxon>Entelegynae</taxon>
        <taxon>Eresoidea</taxon>
        <taxon>Eresidae</taxon>
        <taxon>Stegodyphus</taxon>
    </lineage>
</organism>
<keyword evidence="2" id="KW-1185">Reference proteome</keyword>